<evidence type="ECO:0000256" key="3">
    <source>
        <dbReference type="SAM" id="MobiDB-lite"/>
    </source>
</evidence>
<dbReference type="Gene3D" id="6.10.20.40">
    <property type="entry name" value="TEA/ATTS domain"/>
    <property type="match status" value="1"/>
</dbReference>
<gene>
    <name evidence="5" type="ORF">D9756_010725</name>
</gene>
<feature type="DNA-binding region" description="TEA" evidence="2">
    <location>
        <begin position="1"/>
        <end position="45"/>
    </location>
</feature>
<feature type="compositionally biased region" description="Low complexity" evidence="3">
    <location>
        <begin position="111"/>
        <end position="131"/>
    </location>
</feature>
<comment type="caution">
    <text evidence="5">The sequence shown here is derived from an EMBL/GenBank/DDBJ whole genome shotgun (WGS) entry which is preliminary data.</text>
</comment>
<dbReference type="Pfam" id="PF01285">
    <property type="entry name" value="TEA"/>
    <property type="match status" value="1"/>
</dbReference>
<dbReference type="PROSITE" id="PS51088">
    <property type="entry name" value="TEA_2"/>
    <property type="match status" value="1"/>
</dbReference>
<accession>A0A8H5FT21</accession>
<dbReference type="GO" id="GO:0003700">
    <property type="term" value="F:DNA-binding transcription factor activity"/>
    <property type="evidence" value="ECO:0007669"/>
    <property type="project" value="InterPro"/>
</dbReference>
<evidence type="ECO:0000313" key="5">
    <source>
        <dbReference type="EMBL" id="KAF5348131.1"/>
    </source>
</evidence>
<feature type="domain" description="TEA" evidence="4">
    <location>
        <begin position="1"/>
        <end position="45"/>
    </location>
</feature>
<evidence type="ECO:0000313" key="6">
    <source>
        <dbReference type="Proteomes" id="UP000559027"/>
    </source>
</evidence>
<reference evidence="5 6" key="1">
    <citation type="journal article" date="2020" name="ISME J.">
        <title>Uncovering the hidden diversity of litter-decomposition mechanisms in mushroom-forming fungi.</title>
        <authorList>
            <person name="Floudas D."/>
            <person name="Bentzer J."/>
            <person name="Ahren D."/>
            <person name="Johansson T."/>
            <person name="Persson P."/>
            <person name="Tunlid A."/>
        </authorList>
    </citation>
    <scope>NUCLEOTIDE SEQUENCE [LARGE SCALE GENOMIC DNA]</scope>
    <source>
        <strain evidence="5 6">CBS 146.42</strain>
    </source>
</reference>
<dbReference type="OrthoDB" id="10006572at2759"/>
<protein>
    <recommendedName>
        <fullName evidence="4">TEA domain-containing protein</fullName>
    </recommendedName>
</protein>
<comment type="similarity">
    <text evidence="1">Belongs to the TEC1 family.</text>
</comment>
<dbReference type="EMBL" id="JAACJO010000021">
    <property type="protein sequence ID" value="KAF5348131.1"/>
    <property type="molecule type" value="Genomic_DNA"/>
</dbReference>
<evidence type="ECO:0000256" key="1">
    <source>
        <dbReference type="ARBA" id="ARBA00008421"/>
    </source>
</evidence>
<dbReference type="InterPro" id="IPR000818">
    <property type="entry name" value="TEA/ATTS_dom"/>
</dbReference>
<dbReference type="InterPro" id="IPR038096">
    <property type="entry name" value="TEA/ATTS_sf"/>
</dbReference>
<dbReference type="AlphaFoldDB" id="A0A8H5FT21"/>
<evidence type="ECO:0000259" key="4">
    <source>
        <dbReference type="PROSITE" id="PS51088"/>
    </source>
</evidence>
<feature type="region of interest" description="Disordered" evidence="3">
    <location>
        <begin position="58"/>
        <end position="137"/>
    </location>
</feature>
<dbReference type="Proteomes" id="UP000559027">
    <property type="component" value="Unassembled WGS sequence"/>
</dbReference>
<name>A0A8H5FT21_9AGAR</name>
<proteinExistence type="inferred from homology"/>
<sequence length="197" mass="22112">MRHRSLFIGRNHFLSHYVNSATGRQRTPKQVGSRLQQLKDTCRELRILHLIMGGRLLSPRRDHRRRRKSKLKTSSRKLVRSSPRQRDGTGGSTLEPQGASSPPQHASLADTPEPTSSSSTSATSASPVSESLNQFSSTHDQCDAVRYDASSQHHPNAKEWSGVSCAPSPAYSAHFHQWGNYHPAVQHQHANYDSWHY</sequence>
<feature type="compositionally biased region" description="Basic residues" evidence="3">
    <location>
        <begin position="61"/>
        <end position="79"/>
    </location>
</feature>
<keyword evidence="6" id="KW-1185">Reference proteome</keyword>
<feature type="compositionally biased region" description="Polar residues" evidence="3">
    <location>
        <begin position="92"/>
        <end position="104"/>
    </location>
</feature>
<organism evidence="5 6">
    <name type="scientific">Leucocoprinus leucothites</name>
    <dbReference type="NCBI Taxonomy" id="201217"/>
    <lineage>
        <taxon>Eukaryota</taxon>
        <taxon>Fungi</taxon>
        <taxon>Dikarya</taxon>
        <taxon>Basidiomycota</taxon>
        <taxon>Agaricomycotina</taxon>
        <taxon>Agaricomycetes</taxon>
        <taxon>Agaricomycetidae</taxon>
        <taxon>Agaricales</taxon>
        <taxon>Agaricineae</taxon>
        <taxon>Agaricaceae</taxon>
        <taxon>Leucocoprinus</taxon>
    </lineage>
</organism>
<evidence type="ECO:0000256" key="2">
    <source>
        <dbReference type="PROSITE-ProRule" id="PRU00505"/>
    </source>
</evidence>